<dbReference type="PANTHER" id="PTHR43194">
    <property type="entry name" value="HYDROLASE ALPHA/BETA FOLD FAMILY"/>
    <property type="match status" value="1"/>
</dbReference>
<dbReference type="AlphaFoldDB" id="A0A7W5ZKX7"/>
<dbReference type="Proteomes" id="UP000541352">
    <property type="component" value="Unassembled WGS sequence"/>
</dbReference>
<reference evidence="2 3" key="1">
    <citation type="submission" date="2020-08" db="EMBL/GenBank/DDBJ databases">
        <title>Genomic Encyclopedia of Type Strains, Phase IV (KMG-IV): sequencing the most valuable type-strain genomes for metagenomic binning, comparative biology and taxonomic classification.</title>
        <authorList>
            <person name="Goeker M."/>
        </authorList>
    </citation>
    <scope>NUCLEOTIDE SEQUENCE [LARGE SCALE GENOMIC DNA]</scope>
    <source>
        <strain evidence="2 3">DSM 17976</strain>
    </source>
</reference>
<evidence type="ECO:0000313" key="3">
    <source>
        <dbReference type="Proteomes" id="UP000541352"/>
    </source>
</evidence>
<dbReference type="InterPro" id="IPR000073">
    <property type="entry name" value="AB_hydrolase_1"/>
</dbReference>
<proteinExistence type="predicted"/>
<comment type="caution">
    <text evidence="2">The sequence shown here is derived from an EMBL/GenBank/DDBJ whole genome shotgun (WGS) entry which is preliminary data.</text>
</comment>
<keyword evidence="3" id="KW-1185">Reference proteome</keyword>
<evidence type="ECO:0000259" key="1">
    <source>
        <dbReference type="Pfam" id="PF12697"/>
    </source>
</evidence>
<accession>A0A7W5ZKX7</accession>
<organism evidence="2 3">
    <name type="scientific">Runella defluvii</name>
    <dbReference type="NCBI Taxonomy" id="370973"/>
    <lineage>
        <taxon>Bacteria</taxon>
        <taxon>Pseudomonadati</taxon>
        <taxon>Bacteroidota</taxon>
        <taxon>Cytophagia</taxon>
        <taxon>Cytophagales</taxon>
        <taxon>Spirosomataceae</taxon>
        <taxon>Runella</taxon>
    </lineage>
</organism>
<dbReference type="Gene3D" id="3.40.50.1820">
    <property type="entry name" value="alpha/beta hydrolase"/>
    <property type="match status" value="1"/>
</dbReference>
<protein>
    <submittedName>
        <fullName evidence="2">Pimeloyl-ACP methyl ester carboxylesterase</fullName>
    </submittedName>
</protein>
<dbReference type="InterPro" id="IPR029058">
    <property type="entry name" value="AB_hydrolase_fold"/>
</dbReference>
<gene>
    <name evidence="2" type="ORF">FHS57_001706</name>
</gene>
<feature type="domain" description="AB hydrolase-1" evidence="1">
    <location>
        <begin position="7"/>
        <end position="247"/>
    </location>
</feature>
<sequence length="257" mass="28759">MKSTKTIVLIHGLFVNNTSWAQWKTYFEAQGYKVYTPANPGHEGVPSELRTTVHPDLTKTGFEDVVMNIVKLIDTLPEKPIVVGHSLAGLVVQKLIELDKAVAGVSIDGAPPKNVLAPWATVKIVLPVVNFFKGNQPYLGTKEWYHKAFFNNYSKEESDRLYDQIAVPESRKIARDTLLSSFSAIDFKKPHQPLLFIGGAKDAIFASSFTKRIASSYKDKNSLVDFKEFEGRSHFIAGEKGWEEVAAYVLNWIKKVA</sequence>
<dbReference type="PANTHER" id="PTHR43194:SF2">
    <property type="entry name" value="PEROXISOMAL MEMBRANE PROTEIN LPX1"/>
    <property type="match status" value="1"/>
</dbReference>
<dbReference type="InterPro" id="IPR050228">
    <property type="entry name" value="Carboxylesterase_BioH"/>
</dbReference>
<dbReference type="RefSeq" id="WP_183972471.1">
    <property type="nucleotide sequence ID" value="NZ_JACIBY010000003.1"/>
</dbReference>
<name>A0A7W5ZKX7_9BACT</name>
<dbReference type="Pfam" id="PF12697">
    <property type="entry name" value="Abhydrolase_6"/>
    <property type="match status" value="1"/>
</dbReference>
<dbReference type="EMBL" id="JACIBY010000003">
    <property type="protein sequence ID" value="MBB3837709.1"/>
    <property type="molecule type" value="Genomic_DNA"/>
</dbReference>
<evidence type="ECO:0000313" key="2">
    <source>
        <dbReference type="EMBL" id="MBB3837709.1"/>
    </source>
</evidence>
<dbReference type="SUPFAM" id="SSF53474">
    <property type="entry name" value="alpha/beta-Hydrolases"/>
    <property type="match status" value="1"/>
</dbReference>